<dbReference type="EMBL" id="JACNMF010000013">
    <property type="protein sequence ID" value="MBC3760046.1"/>
    <property type="molecule type" value="Genomic_DNA"/>
</dbReference>
<keyword evidence="2" id="KW-1185">Reference proteome</keyword>
<dbReference type="AlphaFoldDB" id="A0A923HF49"/>
<name>A0A923HF49_9FLAO</name>
<comment type="caution">
    <text evidence="1">The sequence shown here is derived from an EMBL/GenBank/DDBJ whole genome shotgun (WGS) entry which is preliminary data.</text>
</comment>
<proteinExistence type="predicted"/>
<dbReference type="RefSeq" id="WP_186564018.1">
    <property type="nucleotide sequence ID" value="NZ_JACNMF010000013.1"/>
</dbReference>
<organism evidence="1 2">
    <name type="scientific">Hyunsoonleella aquatilis</name>
    <dbReference type="NCBI Taxonomy" id="2762758"/>
    <lineage>
        <taxon>Bacteria</taxon>
        <taxon>Pseudomonadati</taxon>
        <taxon>Bacteroidota</taxon>
        <taxon>Flavobacteriia</taxon>
        <taxon>Flavobacteriales</taxon>
        <taxon>Flavobacteriaceae</taxon>
    </lineage>
</organism>
<dbReference type="Proteomes" id="UP000656244">
    <property type="component" value="Unassembled WGS sequence"/>
</dbReference>
<accession>A0A923HF49</accession>
<evidence type="ECO:0000313" key="1">
    <source>
        <dbReference type="EMBL" id="MBC3760046.1"/>
    </source>
</evidence>
<protein>
    <submittedName>
        <fullName evidence="1">Uncharacterized protein</fullName>
    </submittedName>
</protein>
<reference evidence="1" key="1">
    <citation type="submission" date="2020-08" db="EMBL/GenBank/DDBJ databases">
        <title>Hyunsoonleella sp. strain SJ7 genome sequencing and assembly.</title>
        <authorList>
            <person name="Kim I."/>
        </authorList>
    </citation>
    <scope>NUCLEOTIDE SEQUENCE</scope>
    <source>
        <strain evidence="1">SJ7</strain>
    </source>
</reference>
<evidence type="ECO:0000313" key="2">
    <source>
        <dbReference type="Proteomes" id="UP000656244"/>
    </source>
</evidence>
<gene>
    <name evidence="1" type="ORF">H7U19_16685</name>
</gene>
<sequence length="143" mass="16774">MNIPKTSDDFQNEFYSSIDLMNKIGDLRIRQFTDKLNKVSDEIIVGGIIKVFENKKRPETEYVDQKNAGKILDILKPKSDIDLSLILKSTIGNWNKSVEEFPFWIKENYGIESVKNKLTEFETQNLTEIETDKLKTIKWWLKI</sequence>